<keyword evidence="2" id="KW-1185">Reference proteome</keyword>
<protein>
    <submittedName>
        <fullName evidence="1">Uncharacterized protein</fullName>
    </submittedName>
</protein>
<dbReference type="Proteomes" id="UP001304298">
    <property type="component" value="Unassembled WGS sequence"/>
</dbReference>
<dbReference type="EMBL" id="JAYFSI010000006">
    <property type="protein sequence ID" value="MEA5363176.1"/>
    <property type="molecule type" value="Genomic_DNA"/>
</dbReference>
<reference evidence="1 2" key="1">
    <citation type="submission" date="2023-12" db="EMBL/GenBank/DDBJ databases">
        <title>Amycolatopsis sp. V23-08.</title>
        <authorList>
            <person name="Somphong A."/>
        </authorList>
    </citation>
    <scope>NUCLEOTIDE SEQUENCE [LARGE SCALE GENOMIC DNA]</scope>
    <source>
        <strain evidence="1 2">V23-08</strain>
    </source>
</reference>
<dbReference type="RefSeq" id="WP_323330928.1">
    <property type="nucleotide sequence ID" value="NZ_JAYFSI010000006.1"/>
</dbReference>
<proteinExistence type="predicted"/>
<name>A0ABU5RAC4_9PSEU</name>
<evidence type="ECO:0000313" key="2">
    <source>
        <dbReference type="Proteomes" id="UP001304298"/>
    </source>
</evidence>
<accession>A0ABU5RAC4</accession>
<gene>
    <name evidence="1" type="ORF">VA596_26840</name>
</gene>
<evidence type="ECO:0000313" key="1">
    <source>
        <dbReference type="EMBL" id="MEA5363176.1"/>
    </source>
</evidence>
<comment type="caution">
    <text evidence="1">The sequence shown here is derived from an EMBL/GenBank/DDBJ whole genome shotgun (WGS) entry which is preliminary data.</text>
</comment>
<sequence>MATDHGPARLALAAAVVALLLGGGGVLVQQRLAAAGDASEVTGAGGATLSVGDIEVVVPPDAVVAGTRLSAHAAPEPGALTPAARRTGGGAELTFDAGARPRLPVQVRIPVPAAPPPGFAPVVVTANGTRLALATYDAASGRIVADLAPDGAFWGGLLDFAALGRGVGQAAADPPATCLGRAASSSGLTVEVGGTAGTDPRSPVRACVTANGGGASVTLTSNARVPYRLVVPPGWPEPTARTAAPSTSAVQLFPQPRFHDLLWPGAGVTYDVAVTRLPATLRGQADPGPYLGLVLAWTAHRAAGLFGMALDRPGQLEQDPGVLACAAEAGAAHYAAERPFAQVAAETWTALAACGTADAGALHSFLAAGIGPLTSWLADAAGSPGVEVPLTASRGTGRFTQAVAYRAWTGTRVAAGIRTTAASGTCPAVSAVTGRHDAYRCTAGDKVYDPCFAATAANARHQVVCPTAPTRAVLLSYSGALPSPPAAGGMASPFLLTLESGLQCGAAPPPARYTCTDGRTVLSGDPDTSTPLWTVPAGAAPPATITKAYT</sequence>
<organism evidence="1 2">
    <name type="scientific">Amycolatopsis heterodermiae</name>
    <dbReference type="NCBI Taxonomy" id="3110235"/>
    <lineage>
        <taxon>Bacteria</taxon>
        <taxon>Bacillati</taxon>
        <taxon>Actinomycetota</taxon>
        <taxon>Actinomycetes</taxon>
        <taxon>Pseudonocardiales</taxon>
        <taxon>Pseudonocardiaceae</taxon>
        <taxon>Amycolatopsis</taxon>
    </lineage>
</organism>